<organism evidence="2 3">
    <name type="scientific">Ascodesmis nigricans</name>
    <dbReference type="NCBI Taxonomy" id="341454"/>
    <lineage>
        <taxon>Eukaryota</taxon>
        <taxon>Fungi</taxon>
        <taxon>Dikarya</taxon>
        <taxon>Ascomycota</taxon>
        <taxon>Pezizomycotina</taxon>
        <taxon>Pezizomycetes</taxon>
        <taxon>Pezizales</taxon>
        <taxon>Ascodesmidaceae</taxon>
        <taxon>Ascodesmis</taxon>
    </lineage>
</organism>
<sequence>MRGLQSCLVADMVGVQRTLSQVGASLHNAIMIHTRWTPIRLGGCMALGVGSALGILFKGHFVLSTSCEEFPRWRGDRLWDPGRSRHLAGNCASATPLPPPSSPPAPTSLAVASTASSKPGPSSQRSRLSKCQPFRIFLALFSAPSQLHAQSTITVHLKFR</sequence>
<evidence type="ECO:0000313" key="2">
    <source>
        <dbReference type="EMBL" id="TGZ82568.1"/>
    </source>
</evidence>
<dbReference type="InParanoid" id="A0A4S2N0G0"/>
<dbReference type="Proteomes" id="UP000298138">
    <property type="component" value="Unassembled WGS sequence"/>
</dbReference>
<feature type="compositionally biased region" description="Low complexity" evidence="1">
    <location>
        <begin position="107"/>
        <end position="117"/>
    </location>
</feature>
<reference evidence="2 3" key="1">
    <citation type="submission" date="2019-04" db="EMBL/GenBank/DDBJ databases">
        <title>Comparative genomics and transcriptomics to analyze fruiting body development in filamentous ascomycetes.</title>
        <authorList>
            <consortium name="DOE Joint Genome Institute"/>
            <person name="Lutkenhaus R."/>
            <person name="Traeger S."/>
            <person name="Breuer J."/>
            <person name="Kuo A."/>
            <person name="Lipzen A."/>
            <person name="Pangilinan J."/>
            <person name="Dilworth D."/>
            <person name="Sandor L."/>
            <person name="Poggeler S."/>
            <person name="Barry K."/>
            <person name="Grigoriev I.V."/>
            <person name="Nowrousian M."/>
        </authorList>
    </citation>
    <scope>NUCLEOTIDE SEQUENCE [LARGE SCALE GENOMIC DNA]</scope>
    <source>
        <strain evidence="2 3">CBS 389.68</strain>
    </source>
</reference>
<feature type="region of interest" description="Disordered" evidence="1">
    <location>
        <begin position="90"/>
        <end position="127"/>
    </location>
</feature>
<proteinExistence type="predicted"/>
<protein>
    <submittedName>
        <fullName evidence="2">Uncharacterized protein</fullName>
    </submittedName>
</protein>
<dbReference type="EMBL" id="ML220115">
    <property type="protein sequence ID" value="TGZ82568.1"/>
    <property type="molecule type" value="Genomic_DNA"/>
</dbReference>
<accession>A0A4S2N0G0</accession>
<feature type="compositionally biased region" description="Pro residues" evidence="1">
    <location>
        <begin position="96"/>
        <end position="106"/>
    </location>
</feature>
<gene>
    <name evidence="2" type="ORF">EX30DRAFT_190852</name>
</gene>
<evidence type="ECO:0000256" key="1">
    <source>
        <dbReference type="SAM" id="MobiDB-lite"/>
    </source>
</evidence>
<dbReference type="AlphaFoldDB" id="A0A4S2N0G0"/>
<evidence type="ECO:0000313" key="3">
    <source>
        <dbReference type="Proteomes" id="UP000298138"/>
    </source>
</evidence>
<keyword evidence="3" id="KW-1185">Reference proteome</keyword>
<name>A0A4S2N0G0_9PEZI</name>